<keyword evidence="3" id="KW-1185">Reference proteome</keyword>
<reference evidence="2" key="3">
    <citation type="submission" date="2025-09" db="UniProtKB">
        <authorList>
            <consortium name="Ensembl"/>
        </authorList>
    </citation>
    <scope>IDENTIFICATION</scope>
    <source>
        <strain evidence="2">broiler</strain>
    </source>
</reference>
<accession>A0A8V1ADQ0</accession>
<dbReference type="Proteomes" id="UP000000539">
    <property type="component" value="Chromosome 18"/>
</dbReference>
<proteinExistence type="predicted"/>
<evidence type="ECO:0000313" key="2">
    <source>
        <dbReference type="Ensembl" id="ENSGALP00010044151.1"/>
    </source>
</evidence>
<feature type="transmembrane region" description="Helical" evidence="1">
    <location>
        <begin position="39"/>
        <end position="64"/>
    </location>
</feature>
<organism evidence="2 3">
    <name type="scientific">Gallus gallus</name>
    <name type="common">Chicken</name>
    <dbReference type="NCBI Taxonomy" id="9031"/>
    <lineage>
        <taxon>Eukaryota</taxon>
        <taxon>Metazoa</taxon>
        <taxon>Chordata</taxon>
        <taxon>Craniata</taxon>
        <taxon>Vertebrata</taxon>
        <taxon>Euteleostomi</taxon>
        <taxon>Archelosauria</taxon>
        <taxon>Archosauria</taxon>
        <taxon>Dinosauria</taxon>
        <taxon>Saurischia</taxon>
        <taxon>Theropoda</taxon>
        <taxon>Coelurosauria</taxon>
        <taxon>Aves</taxon>
        <taxon>Neognathae</taxon>
        <taxon>Galloanserae</taxon>
        <taxon>Galliformes</taxon>
        <taxon>Phasianidae</taxon>
        <taxon>Phasianinae</taxon>
        <taxon>Gallus</taxon>
    </lineage>
</organism>
<keyword evidence="1" id="KW-0472">Membrane</keyword>
<dbReference type="AlphaFoldDB" id="A0A8V1ADQ0"/>
<sequence length="121" mass="13478">MPLGGAPVEALQPAYGRLLRAGGRRAGERPRCRAVGENFFWRSLCDLHSAGCIIGTISLAYSLFAYTQGNILHEEEGRNPLGGIHLTAAILVALFPFVSWLYIYMNKEMRESWPEHCKTVI</sequence>
<keyword evidence="1" id="KW-0812">Transmembrane</keyword>
<keyword evidence="1" id="KW-1133">Transmembrane helix</keyword>
<feature type="transmembrane region" description="Helical" evidence="1">
    <location>
        <begin position="84"/>
        <end position="104"/>
    </location>
</feature>
<dbReference type="GeneTree" id="ENSGT00390000009386"/>
<dbReference type="OrthoDB" id="9924288at2759"/>
<evidence type="ECO:0000256" key="1">
    <source>
        <dbReference type="SAM" id="Phobius"/>
    </source>
</evidence>
<name>A0A8V1ADQ0_CHICK</name>
<reference evidence="2" key="2">
    <citation type="submission" date="2025-08" db="UniProtKB">
        <authorList>
            <consortium name="Ensembl"/>
        </authorList>
    </citation>
    <scope>IDENTIFICATION</scope>
    <source>
        <strain evidence="2">broiler</strain>
    </source>
</reference>
<dbReference type="PANTHER" id="PTHR34262">
    <property type="entry name" value="TRANSMEMBRANE PROTEIN 220"/>
    <property type="match status" value="1"/>
</dbReference>
<protein>
    <submittedName>
        <fullName evidence="2">Transmembrane protein 220</fullName>
    </submittedName>
</protein>
<gene>
    <name evidence="2" type="primary">TMEM220</name>
</gene>
<reference evidence="2" key="1">
    <citation type="submission" date="2020-11" db="EMBL/GenBank/DDBJ databases">
        <title>Gallus gallus (Chicken) genome, bGalGal1, GRCg7b, maternal haplotype autosomes + Z &amp; W.</title>
        <authorList>
            <person name="Warren W."/>
            <person name="Formenti G."/>
            <person name="Fedrigo O."/>
            <person name="Haase B."/>
            <person name="Mountcastle J."/>
            <person name="Balacco J."/>
            <person name="Tracey A."/>
            <person name="Schneider V."/>
            <person name="Okimoto R."/>
            <person name="Cheng H."/>
            <person name="Hawken R."/>
            <person name="Howe K."/>
            <person name="Jarvis E.D."/>
        </authorList>
    </citation>
    <scope>NUCLEOTIDE SEQUENCE [LARGE SCALE GENOMIC DNA]</scope>
    <source>
        <strain evidence="2">Broiler</strain>
    </source>
</reference>
<evidence type="ECO:0000313" key="3">
    <source>
        <dbReference type="Proteomes" id="UP000000539"/>
    </source>
</evidence>
<dbReference type="Ensembl" id="ENSGALT00010071461.1">
    <property type="protein sequence ID" value="ENSGALP00010044151.1"/>
    <property type="gene ID" value="ENSGALG00010029569.1"/>
</dbReference>
<dbReference type="PANTHER" id="PTHR34262:SF1">
    <property type="entry name" value="TRANSMEMBRANE PROTEIN 220"/>
    <property type="match status" value="1"/>
</dbReference>